<keyword evidence="2" id="KW-1185">Reference proteome</keyword>
<organism evidence="1 2">
    <name type="scientific">Dendrobium chrysotoxum</name>
    <name type="common">Orchid</name>
    <dbReference type="NCBI Taxonomy" id="161865"/>
    <lineage>
        <taxon>Eukaryota</taxon>
        <taxon>Viridiplantae</taxon>
        <taxon>Streptophyta</taxon>
        <taxon>Embryophyta</taxon>
        <taxon>Tracheophyta</taxon>
        <taxon>Spermatophyta</taxon>
        <taxon>Magnoliopsida</taxon>
        <taxon>Liliopsida</taxon>
        <taxon>Asparagales</taxon>
        <taxon>Orchidaceae</taxon>
        <taxon>Epidendroideae</taxon>
        <taxon>Malaxideae</taxon>
        <taxon>Dendrobiinae</taxon>
        <taxon>Dendrobium</taxon>
    </lineage>
</organism>
<gene>
    <name evidence="1" type="ORF">IEQ34_018394</name>
</gene>
<dbReference type="AlphaFoldDB" id="A0AAV7GEB7"/>
<sequence length="97" mass="11571">MLQWFSLLWSSGETFLIMKQHSMFWHPETFIHSRTLIQTTTTSTVENDSYRMPFQPKTKKFASHRTNLEEKAFHYLLSRGDTKKKMKKISLGFENPK</sequence>
<reference evidence="1 2" key="1">
    <citation type="journal article" date="2021" name="Hortic Res">
        <title>Chromosome-scale assembly of the Dendrobium chrysotoxum genome enhances the understanding of orchid evolution.</title>
        <authorList>
            <person name="Zhang Y."/>
            <person name="Zhang G.Q."/>
            <person name="Zhang D."/>
            <person name="Liu X.D."/>
            <person name="Xu X.Y."/>
            <person name="Sun W.H."/>
            <person name="Yu X."/>
            <person name="Zhu X."/>
            <person name="Wang Z.W."/>
            <person name="Zhao X."/>
            <person name="Zhong W.Y."/>
            <person name="Chen H."/>
            <person name="Yin W.L."/>
            <person name="Huang T."/>
            <person name="Niu S.C."/>
            <person name="Liu Z.J."/>
        </authorList>
    </citation>
    <scope>NUCLEOTIDE SEQUENCE [LARGE SCALE GENOMIC DNA]</scope>
    <source>
        <strain evidence="1">Lindl</strain>
    </source>
</reference>
<evidence type="ECO:0000313" key="1">
    <source>
        <dbReference type="EMBL" id="KAH0454070.1"/>
    </source>
</evidence>
<proteinExistence type="predicted"/>
<accession>A0AAV7GEB7</accession>
<name>A0AAV7GEB7_DENCH</name>
<comment type="caution">
    <text evidence="1">The sequence shown here is derived from an EMBL/GenBank/DDBJ whole genome shotgun (WGS) entry which is preliminary data.</text>
</comment>
<protein>
    <submittedName>
        <fullName evidence="1">Uncharacterized protein</fullName>
    </submittedName>
</protein>
<dbReference type="EMBL" id="JAGFBR010000016">
    <property type="protein sequence ID" value="KAH0454070.1"/>
    <property type="molecule type" value="Genomic_DNA"/>
</dbReference>
<dbReference type="Proteomes" id="UP000775213">
    <property type="component" value="Unassembled WGS sequence"/>
</dbReference>
<evidence type="ECO:0000313" key="2">
    <source>
        <dbReference type="Proteomes" id="UP000775213"/>
    </source>
</evidence>